<accession>A0A177EM55</accession>
<dbReference type="VEuPathDB" id="MicrosporidiaDB:NEDG_02111"/>
<dbReference type="RefSeq" id="XP_067545685.1">
    <property type="nucleotide sequence ID" value="XM_067689529.1"/>
</dbReference>
<dbReference type="GeneID" id="93648461"/>
<keyword evidence="2" id="KW-1185">Reference proteome</keyword>
<dbReference type="Proteomes" id="UP000185944">
    <property type="component" value="Unassembled WGS sequence"/>
</dbReference>
<evidence type="ECO:0000313" key="2">
    <source>
        <dbReference type="Proteomes" id="UP000185944"/>
    </source>
</evidence>
<comment type="caution">
    <text evidence="1">The sequence shown here is derived from an EMBL/GenBank/DDBJ whole genome shotgun (WGS) entry which is preliminary data.</text>
</comment>
<gene>
    <name evidence="1" type="ORF">NEDG_02111</name>
</gene>
<sequence>MLDTTPDDGLVIAEIVKCFEIARNDGIGSYHTIDYVINELLPLEETPSNGFGNPNPIWITLLRNISGQLSRLNMAMDSQPTASITSGQFLDVLVKISLFSSLKRAVFIQMDLQDEECLSSATIPKTTRKIAQVFKRFANRPRISPNTRFHGPKILFWPSEAIASFMCVSKTFLASFFRAVLGSGAMEDIWIGSPASDSEINVNVSYQLCATNRSLQTVVFPAHAYVSTIDHLLTKALMVTIHTAYPTSVLPHIRLGGRAFNHLNIKIYDIELFGCDMPLEGLKLFLTPNRFKTITIDFVHSFSMAPCVVQCVISWILPVCKKRVRVIWPEPRSYSVSNSELVAGVQKWMTKQKIRGKLTMMVRHMKCILVWEN</sequence>
<protein>
    <submittedName>
        <fullName evidence="1">Uncharacterized protein</fullName>
    </submittedName>
</protein>
<reference evidence="1 2" key="1">
    <citation type="submission" date="2016-02" db="EMBL/GenBank/DDBJ databases">
        <title>Discovery of a natural microsporidian pathogen with a broad tissue tropism in Caenorhabditis elegans.</title>
        <authorList>
            <person name="Luallen R.J."/>
            <person name="Reinke A.W."/>
            <person name="Tong L."/>
            <person name="Botts M.R."/>
            <person name="Felix M.-A."/>
            <person name="Troemel E.R."/>
        </authorList>
    </citation>
    <scope>NUCLEOTIDE SEQUENCE [LARGE SCALE GENOMIC DNA]</scope>
    <source>
        <strain evidence="1 2">JUm2807</strain>
    </source>
</reference>
<evidence type="ECO:0000313" key="1">
    <source>
        <dbReference type="EMBL" id="OAG32192.1"/>
    </source>
</evidence>
<proteinExistence type="predicted"/>
<dbReference type="EMBL" id="LTDL01000011">
    <property type="protein sequence ID" value="OAG32192.1"/>
    <property type="molecule type" value="Genomic_DNA"/>
</dbReference>
<organism evidence="1 2">
    <name type="scientific">Nematocida displodere</name>
    <dbReference type="NCBI Taxonomy" id="1805483"/>
    <lineage>
        <taxon>Eukaryota</taxon>
        <taxon>Fungi</taxon>
        <taxon>Fungi incertae sedis</taxon>
        <taxon>Microsporidia</taxon>
        <taxon>Nematocida</taxon>
    </lineage>
</organism>
<dbReference type="AlphaFoldDB" id="A0A177EM55"/>
<name>A0A177EM55_9MICR</name>